<dbReference type="GO" id="GO:0006487">
    <property type="term" value="P:protein N-linked glycosylation"/>
    <property type="evidence" value="ECO:0007669"/>
    <property type="project" value="TreeGrafter"/>
</dbReference>
<evidence type="ECO:0000313" key="4">
    <source>
        <dbReference type="EMBL" id="CDS11544.1"/>
    </source>
</evidence>
<gene>
    <name evidence="4" type="ORF">LRAMOSA03807</name>
</gene>
<dbReference type="SUPFAM" id="SSF53448">
    <property type="entry name" value="Nucleotide-diphospho-sugar transferases"/>
    <property type="match status" value="1"/>
</dbReference>
<comment type="similarity">
    <text evidence="1">Belongs to the glycosyltransferase 15 family.</text>
</comment>
<dbReference type="PIRSF" id="PIRSF018153">
    <property type="entry name" value="Glyco_trans_15"/>
    <property type="match status" value="1"/>
</dbReference>
<dbReference type="InterPro" id="IPR002685">
    <property type="entry name" value="Glyco_trans_15"/>
</dbReference>
<proteinExistence type="inferred from homology"/>
<dbReference type="GO" id="GO:0000032">
    <property type="term" value="P:cell wall mannoprotein biosynthetic process"/>
    <property type="evidence" value="ECO:0007669"/>
    <property type="project" value="TreeGrafter"/>
</dbReference>
<reference evidence="4" key="1">
    <citation type="journal article" date="2014" name="Genome Announc.">
        <title>De novo whole-genome sequence and genome annotation of Lichtheimia ramosa.</title>
        <authorList>
            <person name="Linde J."/>
            <person name="Schwartze V."/>
            <person name="Binder U."/>
            <person name="Lass-Florl C."/>
            <person name="Voigt K."/>
            <person name="Horn F."/>
        </authorList>
    </citation>
    <scope>NUCLEOTIDE SEQUENCE</scope>
    <source>
        <strain evidence="4">JMRC FSU:6197</strain>
    </source>
</reference>
<protein>
    <recommendedName>
        <fullName evidence="5">Alpha 1,2-mannosyltransferase</fullName>
    </recommendedName>
</protein>
<dbReference type="PANTHER" id="PTHR31121:SF6">
    <property type="entry name" value="ALPHA-1,2 MANNOSYLTRANSFERASE KTR1"/>
    <property type="match status" value="1"/>
</dbReference>
<evidence type="ECO:0000256" key="1">
    <source>
        <dbReference type="ARBA" id="ARBA00007677"/>
    </source>
</evidence>
<keyword evidence="3" id="KW-0812">Transmembrane</keyword>
<dbReference type="OrthoDB" id="439943at2759"/>
<dbReference type="GO" id="GO:0005794">
    <property type="term" value="C:Golgi apparatus"/>
    <property type="evidence" value="ECO:0007669"/>
    <property type="project" value="TreeGrafter"/>
</dbReference>
<evidence type="ECO:0000256" key="3">
    <source>
        <dbReference type="SAM" id="Phobius"/>
    </source>
</evidence>
<organism evidence="4">
    <name type="scientific">Lichtheimia ramosa</name>
    <dbReference type="NCBI Taxonomy" id="688394"/>
    <lineage>
        <taxon>Eukaryota</taxon>
        <taxon>Fungi</taxon>
        <taxon>Fungi incertae sedis</taxon>
        <taxon>Mucoromycota</taxon>
        <taxon>Mucoromycotina</taxon>
        <taxon>Mucoromycetes</taxon>
        <taxon>Mucorales</taxon>
        <taxon>Lichtheimiaceae</taxon>
        <taxon>Lichtheimia</taxon>
    </lineage>
</organism>
<keyword evidence="3" id="KW-1133">Transmembrane helix</keyword>
<dbReference type="Gene3D" id="3.90.550.10">
    <property type="entry name" value="Spore Coat Polysaccharide Biosynthesis Protein SpsA, Chain A"/>
    <property type="match status" value="1"/>
</dbReference>
<dbReference type="EMBL" id="LK023346">
    <property type="protein sequence ID" value="CDS11544.1"/>
    <property type="molecule type" value="Genomic_DNA"/>
</dbReference>
<dbReference type="AlphaFoldDB" id="A0A077WWH1"/>
<dbReference type="InterPro" id="IPR029044">
    <property type="entry name" value="Nucleotide-diphossugar_trans"/>
</dbReference>
<dbReference type="GO" id="GO:0000026">
    <property type="term" value="F:alpha-1,2-mannosyltransferase activity"/>
    <property type="evidence" value="ECO:0007669"/>
    <property type="project" value="TreeGrafter"/>
</dbReference>
<keyword evidence="3" id="KW-0472">Membrane</keyword>
<dbReference type="PANTHER" id="PTHR31121">
    <property type="entry name" value="ALPHA-1,2 MANNOSYLTRANSFERASE KTR1"/>
    <property type="match status" value="1"/>
</dbReference>
<feature type="transmembrane region" description="Helical" evidence="3">
    <location>
        <begin position="12"/>
        <end position="32"/>
    </location>
</feature>
<evidence type="ECO:0008006" key="5">
    <source>
        <dbReference type="Google" id="ProtNLM"/>
    </source>
</evidence>
<keyword evidence="2" id="KW-0808">Transferase</keyword>
<accession>A0A077WWH1</accession>
<sequence length="373" mass="43312">MAYLHSLSKRLVLRIAACVLVLSVISTVVFMARPNLRKRRIAISRPAVHYPPFHNPEHLHHPNPHFKAAYVTMTKGDAGSLANLRLTIRQLEDTVNHQRHYPYIIFSNEALSTEFKTLARSLSSGDMAFYDQLDSSYYGYSPSTNKTKAAEARERMNGSVLFGESEDYRFASRFMAGTIFRHPALQELDYYWRFETGTEYMCPLSFDPFQYMYDHGKKLSFSIALYEYGDTIPTLFETIMGFAARHPDWVQSTASKNSIWPFVLDDKQAFNMCHFWSNFQIADLSFFRSEAYQAYFDYLDNANGFFYERWGDPIVLSMAAVLFLEKDQVHFWDDIGYRVAGYFTHCPADYKQCSCRPHENFDNDGYSCLAKFL</sequence>
<dbReference type="Pfam" id="PF01793">
    <property type="entry name" value="Glyco_transf_15"/>
    <property type="match status" value="1"/>
</dbReference>
<evidence type="ECO:0000256" key="2">
    <source>
        <dbReference type="ARBA" id="ARBA00022679"/>
    </source>
</evidence>
<name>A0A077WWH1_9FUNG</name>
<dbReference type="GO" id="GO:0016020">
    <property type="term" value="C:membrane"/>
    <property type="evidence" value="ECO:0007669"/>
    <property type="project" value="InterPro"/>
</dbReference>